<evidence type="ECO:0000256" key="1">
    <source>
        <dbReference type="ARBA" id="ARBA00022553"/>
    </source>
</evidence>
<dbReference type="AlphaFoldDB" id="A0A8H7PNE8"/>
<feature type="region of interest" description="Disordered" evidence="4">
    <location>
        <begin position="565"/>
        <end position="608"/>
    </location>
</feature>
<protein>
    <submittedName>
        <fullName evidence="7">Uncharacterized protein</fullName>
    </submittedName>
</protein>
<feature type="region of interest" description="Disordered" evidence="4">
    <location>
        <begin position="420"/>
        <end position="550"/>
    </location>
</feature>
<feature type="compositionally biased region" description="Polar residues" evidence="4">
    <location>
        <begin position="640"/>
        <end position="657"/>
    </location>
</feature>
<dbReference type="GO" id="GO:0000155">
    <property type="term" value="F:phosphorelay sensor kinase activity"/>
    <property type="evidence" value="ECO:0007669"/>
    <property type="project" value="InterPro"/>
</dbReference>
<dbReference type="PANTHER" id="PTHR45339:SF1">
    <property type="entry name" value="HYBRID SIGNAL TRANSDUCTION HISTIDINE KINASE J"/>
    <property type="match status" value="1"/>
</dbReference>
<feature type="region of interest" description="Disordered" evidence="4">
    <location>
        <begin position="640"/>
        <end position="673"/>
    </location>
</feature>
<feature type="compositionally biased region" description="Polar residues" evidence="4">
    <location>
        <begin position="587"/>
        <end position="600"/>
    </location>
</feature>
<dbReference type="SUPFAM" id="SSF55874">
    <property type="entry name" value="ATPase domain of HSP90 chaperone/DNA topoisomerase II/histidine kinase"/>
    <property type="match status" value="1"/>
</dbReference>
<dbReference type="SUPFAM" id="SSF47384">
    <property type="entry name" value="Homodimeric domain of signal transducing histidine kinase"/>
    <property type="match status" value="1"/>
</dbReference>
<feature type="modified residue" description="4-aspartylphosphate" evidence="3">
    <location>
        <position position="734"/>
    </location>
</feature>
<proteinExistence type="predicted"/>
<dbReference type="InterPro" id="IPR005467">
    <property type="entry name" value="His_kinase_dom"/>
</dbReference>
<dbReference type="Pfam" id="PF00512">
    <property type="entry name" value="HisKA"/>
    <property type="match status" value="1"/>
</dbReference>
<feature type="compositionally biased region" description="Polar residues" evidence="4">
    <location>
        <begin position="309"/>
        <end position="327"/>
    </location>
</feature>
<dbReference type="CDD" id="cd16922">
    <property type="entry name" value="HATPase_EvgS-ArcB-TorS-like"/>
    <property type="match status" value="1"/>
</dbReference>
<keyword evidence="1 3" id="KW-0597">Phosphoprotein</keyword>
<dbReference type="InterPro" id="IPR003661">
    <property type="entry name" value="HisK_dim/P_dom"/>
</dbReference>
<dbReference type="PANTHER" id="PTHR45339">
    <property type="entry name" value="HYBRID SIGNAL TRANSDUCTION HISTIDINE KINASE J"/>
    <property type="match status" value="1"/>
</dbReference>
<dbReference type="SMART" id="SM00387">
    <property type="entry name" value="HATPase_c"/>
    <property type="match status" value="1"/>
</dbReference>
<dbReference type="InterPro" id="IPR001789">
    <property type="entry name" value="Sig_transdc_resp-reg_receiver"/>
</dbReference>
<dbReference type="InterPro" id="IPR003594">
    <property type="entry name" value="HATPase_dom"/>
</dbReference>
<feature type="compositionally biased region" description="Basic residues" evidence="4">
    <location>
        <begin position="810"/>
        <end position="820"/>
    </location>
</feature>
<feature type="compositionally biased region" description="Polar residues" evidence="4">
    <location>
        <begin position="1"/>
        <end position="16"/>
    </location>
</feature>
<evidence type="ECO:0000313" key="7">
    <source>
        <dbReference type="EMBL" id="KAG2176880.1"/>
    </source>
</evidence>
<dbReference type="PRINTS" id="PR00344">
    <property type="entry name" value="BCTRLSENSOR"/>
</dbReference>
<dbReference type="OrthoDB" id="10266508at2759"/>
<evidence type="ECO:0000256" key="2">
    <source>
        <dbReference type="ARBA" id="ARBA00023012"/>
    </source>
</evidence>
<dbReference type="Gene3D" id="1.10.287.130">
    <property type="match status" value="1"/>
</dbReference>
<dbReference type="SUPFAM" id="SSF52172">
    <property type="entry name" value="CheY-like"/>
    <property type="match status" value="1"/>
</dbReference>
<keyword evidence="2" id="KW-0902">Two-component regulatory system</keyword>
<dbReference type="Gene3D" id="3.30.565.10">
    <property type="entry name" value="Histidine kinase-like ATPase, C-terminal domain"/>
    <property type="match status" value="1"/>
</dbReference>
<feature type="compositionally biased region" description="Polar residues" evidence="4">
    <location>
        <begin position="536"/>
        <end position="550"/>
    </location>
</feature>
<dbReference type="CDD" id="cd17546">
    <property type="entry name" value="REC_hyHK_CKI1_RcsC-like"/>
    <property type="match status" value="1"/>
</dbReference>
<name>A0A8H7PNE8_MORIS</name>
<dbReference type="CDD" id="cd00082">
    <property type="entry name" value="HisKA"/>
    <property type="match status" value="1"/>
</dbReference>
<dbReference type="SMART" id="SM00388">
    <property type="entry name" value="HisKA"/>
    <property type="match status" value="1"/>
</dbReference>
<evidence type="ECO:0000313" key="8">
    <source>
        <dbReference type="Proteomes" id="UP000654370"/>
    </source>
</evidence>
<evidence type="ECO:0000256" key="3">
    <source>
        <dbReference type="PROSITE-ProRule" id="PRU00169"/>
    </source>
</evidence>
<feature type="domain" description="Response regulatory" evidence="6">
    <location>
        <begin position="684"/>
        <end position="809"/>
    </location>
</feature>
<dbReference type="InterPro" id="IPR011006">
    <property type="entry name" value="CheY-like_superfamily"/>
</dbReference>
<evidence type="ECO:0000259" key="5">
    <source>
        <dbReference type="PROSITE" id="PS50109"/>
    </source>
</evidence>
<dbReference type="EMBL" id="JAEPQZ010000009">
    <property type="protein sequence ID" value="KAG2176880.1"/>
    <property type="molecule type" value="Genomic_DNA"/>
</dbReference>
<dbReference type="InterPro" id="IPR036097">
    <property type="entry name" value="HisK_dim/P_sf"/>
</dbReference>
<organism evidence="7 8">
    <name type="scientific">Mortierella isabellina</name>
    <name type="common">Filamentous fungus</name>
    <name type="synonym">Umbelopsis isabellina</name>
    <dbReference type="NCBI Taxonomy" id="91625"/>
    <lineage>
        <taxon>Eukaryota</taxon>
        <taxon>Fungi</taxon>
        <taxon>Fungi incertae sedis</taxon>
        <taxon>Mucoromycota</taxon>
        <taxon>Mucoromycotina</taxon>
        <taxon>Umbelopsidomycetes</taxon>
        <taxon>Umbelopsidales</taxon>
        <taxon>Umbelopsidaceae</taxon>
        <taxon>Umbelopsis</taxon>
    </lineage>
</organism>
<dbReference type="InterPro" id="IPR036890">
    <property type="entry name" value="HATPase_C_sf"/>
</dbReference>
<feature type="compositionally biased region" description="Acidic residues" evidence="4">
    <location>
        <begin position="835"/>
        <end position="848"/>
    </location>
</feature>
<dbReference type="Pfam" id="PF02518">
    <property type="entry name" value="HATPase_c"/>
    <property type="match status" value="1"/>
</dbReference>
<gene>
    <name evidence="7" type="ORF">INT43_007534</name>
</gene>
<keyword evidence="8" id="KW-1185">Reference proteome</keyword>
<dbReference type="Pfam" id="PF00072">
    <property type="entry name" value="Response_reg"/>
    <property type="match status" value="1"/>
</dbReference>
<feature type="region of interest" description="Disordered" evidence="4">
    <location>
        <begin position="309"/>
        <end position="331"/>
    </location>
</feature>
<reference evidence="7" key="1">
    <citation type="submission" date="2020-12" db="EMBL/GenBank/DDBJ databases">
        <title>Metabolic potential, ecology and presence of endohyphal bacteria is reflected in genomic diversity of Mucoromycotina.</title>
        <authorList>
            <person name="Muszewska A."/>
            <person name="Okrasinska A."/>
            <person name="Steczkiewicz K."/>
            <person name="Drgas O."/>
            <person name="Orlowska M."/>
            <person name="Perlinska-Lenart U."/>
            <person name="Aleksandrzak-Piekarczyk T."/>
            <person name="Szatraj K."/>
            <person name="Zielenkiewicz U."/>
            <person name="Pilsyk S."/>
            <person name="Malc E."/>
            <person name="Mieczkowski P."/>
            <person name="Kruszewska J.S."/>
            <person name="Biernat P."/>
            <person name="Pawlowska J."/>
        </authorList>
    </citation>
    <scope>NUCLEOTIDE SEQUENCE</scope>
    <source>
        <strain evidence="7">WA0000067209</strain>
    </source>
</reference>
<dbReference type="PROSITE" id="PS50109">
    <property type="entry name" value="HIS_KIN"/>
    <property type="match status" value="1"/>
</dbReference>
<feature type="domain" description="Histidine kinase" evidence="5">
    <location>
        <begin position="89"/>
        <end position="415"/>
    </location>
</feature>
<dbReference type="PROSITE" id="PS50110">
    <property type="entry name" value="RESPONSE_REGULATORY"/>
    <property type="match status" value="1"/>
</dbReference>
<dbReference type="Gene3D" id="3.40.50.2300">
    <property type="match status" value="1"/>
</dbReference>
<feature type="region of interest" description="Disordered" evidence="4">
    <location>
        <begin position="1"/>
        <end position="20"/>
    </location>
</feature>
<feature type="region of interest" description="Disordered" evidence="4">
    <location>
        <begin position="810"/>
        <end position="872"/>
    </location>
</feature>
<sequence>MAAISLPSNPSEDFTPSTPPASNDCIGILGVLHDQPISSQDAHHIIKLLDSVKLRAGRELERIREGERLLSMKDAAKQDAESKIKFLADMSHEIRTPMNAVIALTDLLLQERDTLGDEQVEHLEVIQTSGHHLLTVINDILDISKLNHDPKLKLEKRKFSLRKCLKDTLNMARHQATTNLHNKVVHLIECPPDMEDSSSLKQILARVEKGSATPPLPRVMKGKTLLPLVWKIERDVPDILIGDSMRLTQIVLNLCSNAVKFTKQGHIEVNIKRYVPNAAQSQSTLPSNSGKPMYEAKIENIRSRAVRESTAQKAKQAAVTSNTNPTQEGYDPNAAETVILEISVSDTGIGIPSDRLPKLFKSFSQIDISTARRYGGTGLGLAISSTLVNHMGGGLWVESEEGLGSRFALTIPILVAPYQPDTPGNRSSDGWTPLTSPPSPCSTSSEGTSGAQSVSTERSLDFTSPATGCLSPSQNISHAQGYFSQHSSTRSTSPVAQPAPQGNTYKQPSIPSLAWAPPPPPVSLALGAPPIAKHPYSSNQDGTPTNKPMVTRSQYANADHDSLAIPASGSASVSPKVKPQTIDTRHNSTGSSNDSQHQQPLPSPPRIIVGKSQTLTTKPADDKQAGESSVPKVNASLLTSAATSGGQSVSQNRTSRASVAKQHHHHRRGGNVNEENVALAFPVKILLAEDNVLNQKIAISILKRLGYTGVEIANNGREVLDAMRRTRFDVIFMDLYMPEMDGLEVTKSIISARHSPDTDLHNVHDVYIIALTASASMQDRQICIEAGMNDFISKPFTMLEMKTSLKKCMYRQRKKRRKQQSPRPEAPNSGKQSDGEEGEDEDEDDDDTTASANDPMLGVEGASYQGLVRGRT</sequence>
<dbReference type="InterPro" id="IPR004358">
    <property type="entry name" value="Sig_transdc_His_kin-like_C"/>
</dbReference>
<feature type="compositionally biased region" description="Polar residues" evidence="4">
    <location>
        <begin position="450"/>
        <end position="507"/>
    </location>
</feature>
<accession>A0A8H7PNE8</accession>
<evidence type="ECO:0000259" key="6">
    <source>
        <dbReference type="PROSITE" id="PS50110"/>
    </source>
</evidence>
<evidence type="ECO:0000256" key="4">
    <source>
        <dbReference type="SAM" id="MobiDB-lite"/>
    </source>
</evidence>
<comment type="caution">
    <text evidence="7">The sequence shown here is derived from an EMBL/GenBank/DDBJ whole genome shotgun (WGS) entry which is preliminary data.</text>
</comment>
<dbReference type="Proteomes" id="UP000654370">
    <property type="component" value="Unassembled WGS sequence"/>
</dbReference>
<dbReference type="SMART" id="SM00448">
    <property type="entry name" value="REC"/>
    <property type="match status" value="1"/>
</dbReference>